<keyword evidence="5" id="KW-1185">Reference proteome</keyword>
<gene>
    <name evidence="4" type="ORF">JW613_31650</name>
</gene>
<protein>
    <submittedName>
        <fullName evidence="4">Glycosyltransferase family 2 protein</fullName>
    </submittedName>
</protein>
<evidence type="ECO:0000259" key="3">
    <source>
        <dbReference type="Pfam" id="PF22181"/>
    </source>
</evidence>
<accession>A0ABS3Y559</accession>
<dbReference type="RefSeq" id="WP_209214297.1">
    <property type="nucleotide sequence ID" value="NZ_JAFFZM010000028.1"/>
</dbReference>
<feature type="region of interest" description="Disordered" evidence="1">
    <location>
        <begin position="539"/>
        <end position="580"/>
    </location>
</feature>
<dbReference type="SUPFAM" id="SSF53448">
    <property type="entry name" value="Nucleotide-diphospho-sugar transferases"/>
    <property type="match status" value="1"/>
</dbReference>
<dbReference type="InterPro" id="IPR054028">
    <property type="entry name" value="TarS/TarP_linker"/>
</dbReference>
<proteinExistence type="predicted"/>
<organism evidence="4 5">
    <name type="scientific">Streptomyces smyrnaeus</name>
    <dbReference type="NCBI Taxonomy" id="1387713"/>
    <lineage>
        <taxon>Bacteria</taxon>
        <taxon>Bacillati</taxon>
        <taxon>Actinomycetota</taxon>
        <taxon>Actinomycetes</taxon>
        <taxon>Kitasatosporales</taxon>
        <taxon>Streptomycetaceae</taxon>
        <taxon>Streptomyces</taxon>
    </lineage>
</organism>
<evidence type="ECO:0000313" key="5">
    <source>
        <dbReference type="Proteomes" id="UP000721954"/>
    </source>
</evidence>
<reference evidence="4 5" key="1">
    <citation type="submission" date="2021-02" db="EMBL/GenBank/DDBJ databases">
        <title>Streptomyces spirodelae sp. nov., isolated from duckweed.</title>
        <authorList>
            <person name="Saimee Y."/>
            <person name="Duangmal K."/>
        </authorList>
    </citation>
    <scope>NUCLEOTIDE SEQUENCE [LARGE SCALE GENOMIC DNA]</scope>
    <source>
        <strain evidence="4 5">DSM 42105</strain>
    </source>
</reference>
<dbReference type="InterPro" id="IPR029044">
    <property type="entry name" value="Nucleotide-diphossugar_trans"/>
</dbReference>
<comment type="caution">
    <text evidence="4">The sequence shown here is derived from an EMBL/GenBank/DDBJ whole genome shotgun (WGS) entry which is preliminary data.</text>
</comment>
<feature type="domain" description="Glycosyltransferase 2-like" evidence="2">
    <location>
        <begin position="16"/>
        <end position="140"/>
    </location>
</feature>
<feature type="compositionally biased region" description="Basic and acidic residues" evidence="1">
    <location>
        <begin position="570"/>
        <end position="580"/>
    </location>
</feature>
<evidence type="ECO:0000256" key="1">
    <source>
        <dbReference type="SAM" id="MobiDB-lite"/>
    </source>
</evidence>
<dbReference type="EMBL" id="JAFFZM010000028">
    <property type="protein sequence ID" value="MBO8202797.1"/>
    <property type="molecule type" value="Genomic_DNA"/>
</dbReference>
<dbReference type="Proteomes" id="UP000721954">
    <property type="component" value="Unassembled WGS sequence"/>
</dbReference>
<dbReference type="PANTHER" id="PTHR22916">
    <property type="entry name" value="GLYCOSYLTRANSFERASE"/>
    <property type="match status" value="1"/>
</dbReference>
<name>A0ABS3Y559_9ACTN</name>
<dbReference type="CDD" id="cd00761">
    <property type="entry name" value="Glyco_tranf_GTA_type"/>
    <property type="match status" value="1"/>
</dbReference>
<dbReference type="GeneID" id="96263170"/>
<evidence type="ECO:0000313" key="4">
    <source>
        <dbReference type="EMBL" id="MBO8202797.1"/>
    </source>
</evidence>
<sequence>MQTAEPPARQQPVKVSVVVPTHNTGGTVLTGLRSFLAQSMPRPDFEVIYVDDGSDDDTVALLENEIAEQGAGSTVRVVRAEHSGWPGRPRNIGTDLARGEFVHYVDDDDRLAPEALERLYARARETGADIVIGRTAGHGRQAPRALFEKPMTSCDLRTDTALLASMTVHKLFRRAFLREHRLRFPEGKVRLEDHMFTLRAFLLTDRVATVHDYTCYHWVRHTDGKHNVSYRTIEPGPYIDSIRRLLAILDAPDTCVPPGRHRNRLVAKWYGKKALDRISGKRLLDQPEDRRAEWVEAVGALASELPPEADTALPTRLRIVAALARHGDRALLEEQARFEAGVVHQPRVVSTRWREGQLTVRCSTSLIRRSGRGPGRRAVPLAFRRDGDRRVLRLPPRVAAVQAAAARADFSKAIRRSNVRGQLHHREGGTVLNLPTTWRVIEVPAGERARREGAVVRRLRSAGRRLARSVPRPLADTTAELCARLTARLPGARRGREDRCTLRFEAEFTVDPATADHGRPPAAGIWDLRFQLGCGGWRTSQPLPGHSIEVPEPDERTEEPPPHQVRPPRQRQEPRVTART</sequence>
<dbReference type="Gene3D" id="3.90.550.10">
    <property type="entry name" value="Spore Coat Polysaccharide Biosynthesis Protein SpsA, Chain A"/>
    <property type="match status" value="1"/>
</dbReference>
<dbReference type="InterPro" id="IPR001173">
    <property type="entry name" value="Glyco_trans_2-like"/>
</dbReference>
<dbReference type="PANTHER" id="PTHR22916:SF3">
    <property type="entry name" value="UDP-GLCNAC:BETAGAL BETA-1,3-N-ACETYLGLUCOSAMINYLTRANSFERASE-LIKE PROTEIN 1"/>
    <property type="match status" value="1"/>
</dbReference>
<dbReference type="Pfam" id="PF00535">
    <property type="entry name" value="Glycos_transf_2"/>
    <property type="match status" value="1"/>
</dbReference>
<dbReference type="Pfam" id="PF22181">
    <property type="entry name" value="TarS_linker"/>
    <property type="match status" value="1"/>
</dbReference>
<evidence type="ECO:0000259" key="2">
    <source>
        <dbReference type="Pfam" id="PF00535"/>
    </source>
</evidence>
<feature type="domain" description="TarS/TarP linker" evidence="3">
    <location>
        <begin position="235"/>
        <end position="335"/>
    </location>
</feature>